<proteinExistence type="predicted"/>
<organism evidence="2 3">
    <name type="scientific">Streptomyces glaucescens</name>
    <dbReference type="NCBI Taxonomy" id="1907"/>
    <lineage>
        <taxon>Bacteria</taxon>
        <taxon>Bacillati</taxon>
        <taxon>Actinomycetota</taxon>
        <taxon>Actinomycetes</taxon>
        <taxon>Kitasatosporales</taxon>
        <taxon>Streptomycetaceae</taxon>
        <taxon>Streptomyces</taxon>
    </lineage>
</organism>
<sequence length="71" mass="7699">MTPGTDGSDAAPAQRASVPLHQGRTQPELRKGTLTYPGRRAARYSPIIQSMPHSSQPNRHMPASARKRAPP</sequence>
<geneLocation type="plasmid" evidence="2 3">
    <name>pSglau1</name>
</geneLocation>
<name>A0A089XEX2_STRGA</name>
<gene>
    <name evidence="2" type="ORF">SGLAU_32990</name>
</gene>
<dbReference type="HOGENOM" id="CLU_2738293_0_0_11"/>
<reference evidence="3" key="1">
    <citation type="journal article" date="2015" name="J. Biotechnol.">
        <title>Complete genome sequence of the actinobacterium Streptomyces glaucescens GLA.O (DSM 40922) consisting of a linear chromosome and one linear plasmid.</title>
        <authorList>
            <person name="Ortseifen V."/>
            <person name="Winkler A."/>
            <person name="Albersmeier A."/>
            <person name="Wendler S."/>
            <person name="Puhler A."/>
            <person name="Kalinowski J."/>
            <person name="Ruckert C."/>
        </authorList>
    </citation>
    <scope>NUCLEOTIDE SEQUENCE [LARGE SCALE GENOMIC DNA]</scope>
    <source>
        <strain evidence="3">DSM 40922 / GLA O</strain>
        <plasmid evidence="3">pSglau1</plasmid>
    </source>
</reference>
<evidence type="ECO:0000313" key="2">
    <source>
        <dbReference type="EMBL" id="AIS02528.1"/>
    </source>
</evidence>
<dbReference type="EMBL" id="CP009439">
    <property type="protein sequence ID" value="AIS02528.1"/>
    <property type="molecule type" value="Genomic_DNA"/>
</dbReference>
<evidence type="ECO:0000313" key="3">
    <source>
        <dbReference type="Proteomes" id="UP000029482"/>
    </source>
</evidence>
<dbReference type="AlphaFoldDB" id="A0A089XEX2"/>
<dbReference type="KEGG" id="sgu:SGLAU_32990"/>
<keyword evidence="2" id="KW-0614">Plasmid</keyword>
<keyword evidence="3" id="KW-1185">Reference proteome</keyword>
<feature type="compositionally biased region" description="Polar residues" evidence="1">
    <location>
        <begin position="47"/>
        <end position="58"/>
    </location>
</feature>
<feature type="region of interest" description="Disordered" evidence="1">
    <location>
        <begin position="1"/>
        <end position="71"/>
    </location>
</feature>
<dbReference type="Proteomes" id="UP000029482">
    <property type="component" value="Plasmid pSglau1"/>
</dbReference>
<evidence type="ECO:0000256" key="1">
    <source>
        <dbReference type="SAM" id="MobiDB-lite"/>
    </source>
</evidence>
<protein>
    <submittedName>
        <fullName evidence="2">Uncharacterized protein</fullName>
    </submittedName>
</protein>
<accession>A0A089XEX2</accession>